<evidence type="ECO:0000256" key="1">
    <source>
        <dbReference type="SAM" id="MobiDB-lite"/>
    </source>
</evidence>
<comment type="caution">
    <text evidence="2">The sequence shown here is derived from an EMBL/GenBank/DDBJ whole genome shotgun (WGS) entry which is preliminary data.</text>
</comment>
<keyword evidence="3" id="KW-1185">Reference proteome</keyword>
<reference evidence="2" key="1">
    <citation type="submission" date="2022-05" db="EMBL/GenBank/DDBJ databases">
        <authorList>
            <person name="Okamura Y."/>
        </authorList>
    </citation>
    <scope>NUCLEOTIDE SEQUENCE</scope>
</reference>
<sequence>MKVIEGDEITSPLYDEERSGAPAAQLEMRSKQQPRPSYRWLNSNDNVRMLLAHSPQLNGYWDMRDFKRRLLLMEFKQRGLTKHSRKHLAFRFRILPGP</sequence>
<evidence type="ECO:0000313" key="2">
    <source>
        <dbReference type="EMBL" id="CAH4037088.1"/>
    </source>
</evidence>
<proteinExistence type="predicted"/>
<organism evidence="2 3">
    <name type="scientific">Pieris brassicae</name>
    <name type="common">White butterfly</name>
    <name type="synonym">Large white butterfly</name>
    <dbReference type="NCBI Taxonomy" id="7116"/>
    <lineage>
        <taxon>Eukaryota</taxon>
        <taxon>Metazoa</taxon>
        <taxon>Ecdysozoa</taxon>
        <taxon>Arthropoda</taxon>
        <taxon>Hexapoda</taxon>
        <taxon>Insecta</taxon>
        <taxon>Pterygota</taxon>
        <taxon>Neoptera</taxon>
        <taxon>Endopterygota</taxon>
        <taxon>Lepidoptera</taxon>
        <taxon>Glossata</taxon>
        <taxon>Ditrysia</taxon>
        <taxon>Papilionoidea</taxon>
        <taxon>Pieridae</taxon>
        <taxon>Pierinae</taxon>
        <taxon>Pieris</taxon>
    </lineage>
</organism>
<gene>
    <name evidence="2" type="ORF">PIBRA_LOCUS12822</name>
</gene>
<accession>A0A9P0XJ95</accession>
<name>A0A9P0XJ95_PIEBR</name>
<dbReference type="EMBL" id="CALOZG010000085">
    <property type="protein sequence ID" value="CAH4037088.1"/>
    <property type="molecule type" value="Genomic_DNA"/>
</dbReference>
<evidence type="ECO:0000313" key="3">
    <source>
        <dbReference type="Proteomes" id="UP001152562"/>
    </source>
</evidence>
<dbReference type="AlphaFoldDB" id="A0A9P0XJ95"/>
<dbReference type="Proteomes" id="UP001152562">
    <property type="component" value="Unassembled WGS sequence"/>
</dbReference>
<protein>
    <submittedName>
        <fullName evidence="2">Uncharacterized protein</fullName>
    </submittedName>
</protein>
<feature type="region of interest" description="Disordered" evidence="1">
    <location>
        <begin position="1"/>
        <end position="38"/>
    </location>
</feature>